<organism evidence="2 3">
    <name type="scientific">Tolypothrix bouteillei VB521301</name>
    <dbReference type="NCBI Taxonomy" id="1479485"/>
    <lineage>
        <taxon>Bacteria</taxon>
        <taxon>Bacillati</taxon>
        <taxon>Cyanobacteriota</taxon>
        <taxon>Cyanophyceae</taxon>
        <taxon>Nostocales</taxon>
        <taxon>Tolypothrichaceae</taxon>
        <taxon>Tolypothrix</taxon>
    </lineage>
</organism>
<accession>A0A8S9STK8</accession>
<dbReference type="AlphaFoldDB" id="A0A8S9STK8"/>
<evidence type="ECO:0000313" key="2">
    <source>
        <dbReference type="EMBL" id="KAF3883840.1"/>
    </source>
</evidence>
<dbReference type="InterPro" id="IPR036673">
    <property type="entry name" value="Cyanovirin-N_sf"/>
</dbReference>
<dbReference type="SUPFAM" id="SSF51322">
    <property type="entry name" value="Cyanovirin-N"/>
    <property type="match status" value="1"/>
</dbReference>
<dbReference type="InterPro" id="IPR011058">
    <property type="entry name" value="Cyanovirin-N"/>
</dbReference>
<dbReference type="Pfam" id="PF12770">
    <property type="entry name" value="CHAT"/>
    <property type="match status" value="1"/>
</dbReference>
<protein>
    <submittedName>
        <fullName evidence="2">CHAT domain-containing protein</fullName>
    </submittedName>
</protein>
<proteinExistence type="predicted"/>
<sequence length="304" mass="33447">MSDSTGVKTILILAAIPHGLRLDREIRSIEEAIRRATKRNLFKVTLRTAVRPQDIRRALAEEKPQIVHFCGHGLEDGSLLLEDDAEENKPVPAEGLASLFQLHANYVECVLLNACHSVKPATAIGEYINYAIGMNQPIGDKAAIAFAIGFYDGLGYATSDNLDVFQRAFEEGKVAVQLEHTSSGQIPVLKTKTKDKPVQLAPSSYQESCENMSVAGDILTAYCRRMDGTYNHTSILIRGICNDNGVLRYDSDPTTNSSYQESCENITIAGDILTAYCRRMDGTYNYTSIAIRGISNDNGVLRYS</sequence>
<evidence type="ECO:0000313" key="3">
    <source>
        <dbReference type="Proteomes" id="UP000029738"/>
    </source>
</evidence>
<dbReference type="Pfam" id="PF08881">
    <property type="entry name" value="CVNH"/>
    <property type="match status" value="1"/>
</dbReference>
<name>A0A8S9STK8_9CYAN</name>
<dbReference type="Gene3D" id="2.30.60.10">
    <property type="entry name" value="Cyanovirin-N"/>
    <property type="match status" value="2"/>
</dbReference>
<feature type="domain" description="Cyanovirin-N" evidence="1">
    <location>
        <begin position="204"/>
        <end position="303"/>
    </location>
</feature>
<comment type="caution">
    <text evidence="2">The sequence shown here is derived from an EMBL/GenBank/DDBJ whole genome shotgun (WGS) entry which is preliminary data.</text>
</comment>
<dbReference type="Proteomes" id="UP000029738">
    <property type="component" value="Unassembled WGS sequence"/>
</dbReference>
<keyword evidence="3" id="KW-1185">Reference proteome</keyword>
<reference evidence="2" key="2">
    <citation type="submission" date="2019-11" db="EMBL/GenBank/DDBJ databases">
        <title>Improved Assembly of Tolypothrix boutellei genome.</title>
        <authorList>
            <person name="Sarangi A.N."/>
            <person name="Mukherjee M."/>
            <person name="Ghosh S."/>
            <person name="Singh D."/>
            <person name="Das A."/>
            <person name="Kant S."/>
            <person name="Prusty A."/>
            <person name="Tripathy S."/>
        </authorList>
    </citation>
    <scope>NUCLEOTIDE SEQUENCE</scope>
    <source>
        <strain evidence="2">VB521301</strain>
    </source>
</reference>
<dbReference type="RefSeq" id="WP_082051784.1">
    <property type="nucleotide sequence ID" value="NZ_JHEG04000002.1"/>
</dbReference>
<dbReference type="EMBL" id="JHEG04000002">
    <property type="protein sequence ID" value="KAF3883840.1"/>
    <property type="molecule type" value="Genomic_DNA"/>
</dbReference>
<dbReference type="InterPro" id="IPR024983">
    <property type="entry name" value="CHAT_dom"/>
</dbReference>
<evidence type="ECO:0000259" key="1">
    <source>
        <dbReference type="SMART" id="SM01111"/>
    </source>
</evidence>
<reference evidence="2" key="1">
    <citation type="journal article" date="2015" name="Genome Announc.">
        <title>Draft Genome Sequence of Tolypothrix boutellei Strain VB521301.</title>
        <authorList>
            <person name="Chandrababunaidu M.M."/>
            <person name="Singh D."/>
            <person name="Sen D."/>
            <person name="Bhan S."/>
            <person name="Das S."/>
            <person name="Gupta A."/>
            <person name="Adhikary S.P."/>
            <person name="Tripathy S."/>
        </authorList>
    </citation>
    <scope>NUCLEOTIDE SEQUENCE</scope>
    <source>
        <strain evidence="2">VB521301</strain>
    </source>
</reference>
<dbReference type="OrthoDB" id="149072at2"/>
<gene>
    <name evidence="2" type="ORF">DA73_0400039725</name>
</gene>
<dbReference type="SMART" id="SM01111">
    <property type="entry name" value="CVNH"/>
    <property type="match status" value="1"/>
</dbReference>